<keyword evidence="2" id="KW-1133">Transmembrane helix</keyword>
<sequence>MSVTDQLFAPTHFKRFAFFFLADILMVIASLYAAFLFRLDFRWTSYYEQLFVLALPSFLVVKLMSFAFFRLYRISWRFVSINDVSNIVKAVLFSSGALAVAIFFFRSTLFPGFPRSVLLIDAVLTLLLVFGLRISKRTVLEVMRKQPYNAEGKRTVIVGAGNTGEMILRDMQRSNFVKYAPVAFVDDDPNRIGTYVHGVKVSGALSALSHAIKTFEAEAVILAIPSLSHMRLKEIYRQAHSAGATEIKIVPRIYDFQRPQVRVQELEDLQIEDLIGRQAVTVDYKQIGNAMENAVVLVTGAAGSIGSEIVHQLCRFNPRELVLFEIDETELFHLEHRLARAYPELIKRVRCFVGDVRDRERVEQAFSLYKPSVVFHAAAYKHVPMMEANVDEALKTNVLGTHVVAQAAVAAGVSRFVLISTDKAVNPTSVMGATKRMAEKICLSFHLDGGTAFVSVRFGNVLGSRGSVLPLFLEQIQKGEALTVTHQEMKRYFMTIPEAVSLVLQAGVLGQGGDVMVLDMGDPVRIIDLAEELIRLHGLTPYEDIDIKIIGPRPGEKMFEEYLHSEEGTTATRHEKIFVASAQERYDGPVLREMIESVQSALRHPDPDRESRLRRLLAEYVPTYKEPQRLVPFSSLHVTTIESVEKHPI</sequence>
<comment type="caution">
    <text evidence="4">The sequence shown here is derived from an EMBL/GenBank/DDBJ whole genome shotgun (WGS) entry which is preliminary data.</text>
</comment>
<dbReference type="PANTHER" id="PTHR43318">
    <property type="entry name" value="UDP-N-ACETYLGLUCOSAMINE 4,6-DEHYDRATASE"/>
    <property type="match status" value="1"/>
</dbReference>
<evidence type="ECO:0000256" key="1">
    <source>
        <dbReference type="ARBA" id="ARBA00007430"/>
    </source>
</evidence>
<feature type="transmembrane region" description="Helical" evidence="2">
    <location>
        <begin position="49"/>
        <end position="72"/>
    </location>
</feature>
<dbReference type="CDD" id="cd05237">
    <property type="entry name" value="UDP_invert_4-6DH_SDR_e"/>
    <property type="match status" value="1"/>
</dbReference>
<comment type="similarity">
    <text evidence="1">Belongs to the polysaccharide synthase family.</text>
</comment>
<gene>
    <name evidence="4" type="ORF">A3C17_02155</name>
</gene>
<dbReference type="Gene3D" id="3.40.50.720">
    <property type="entry name" value="NAD(P)-binding Rossmann-like Domain"/>
    <property type="match status" value="2"/>
</dbReference>
<evidence type="ECO:0000256" key="2">
    <source>
        <dbReference type="SAM" id="Phobius"/>
    </source>
</evidence>
<evidence type="ECO:0000259" key="3">
    <source>
        <dbReference type="Pfam" id="PF02719"/>
    </source>
</evidence>
<dbReference type="InterPro" id="IPR036291">
    <property type="entry name" value="NAD(P)-bd_dom_sf"/>
</dbReference>
<dbReference type="Pfam" id="PF02719">
    <property type="entry name" value="Polysacc_synt_2"/>
    <property type="match status" value="1"/>
</dbReference>
<name>A0A1F7TXP1_9BACT</name>
<feature type="transmembrane region" description="Helical" evidence="2">
    <location>
        <begin position="84"/>
        <end position="105"/>
    </location>
</feature>
<dbReference type="InterPro" id="IPR003869">
    <property type="entry name" value="Polysac_CapD-like"/>
</dbReference>
<dbReference type="PANTHER" id="PTHR43318:SF1">
    <property type="entry name" value="POLYSACCHARIDE BIOSYNTHESIS PROTEIN EPSC-RELATED"/>
    <property type="match status" value="1"/>
</dbReference>
<organism evidence="4 5">
    <name type="scientific">Candidatus Uhrbacteria bacterium RIFCSPHIGHO2_02_FULL_53_13</name>
    <dbReference type="NCBI Taxonomy" id="1802389"/>
    <lineage>
        <taxon>Bacteria</taxon>
        <taxon>Candidatus Uhriibacteriota</taxon>
    </lineage>
</organism>
<evidence type="ECO:0000313" key="4">
    <source>
        <dbReference type="EMBL" id="OGL70716.1"/>
    </source>
</evidence>
<dbReference type="InterPro" id="IPR051203">
    <property type="entry name" value="Polysaccharide_Synthase-Rel"/>
</dbReference>
<dbReference type="EMBL" id="MGDX01000026">
    <property type="protein sequence ID" value="OGL70716.1"/>
    <property type="molecule type" value="Genomic_DNA"/>
</dbReference>
<feature type="transmembrane region" description="Helical" evidence="2">
    <location>
        <begin position="117"/>
        <end position="135"/>
    </location>
</feature>
<proteinExistence type="inferred from homology"/>
<dbReference type="AlphaFoldDB" id="A0A1F7TXP1"/>
<keyword evidence="2" id="KW-0472">Membrane</keyword>
<reference evidence="4 5" key="1">
    <citation type="journal article" date="2016" name="Nat. Commun.">
        <title>Thousands of microbial genomes shed light on interconnected biogeochemical processes in an aquifer system.</title>
        <authorList>
            <person name="Anantharaman K."/>
            <person name="Brown C.T."/>
            <person name="Hug L.A."/>
            <person name="Sharon I."/>
            <person name="Castelle C.J."/>
            <person name="Probst A.J."/>
            <person name="Thomas B.C."/>
            <person name="Singh A."/>
            <person name="Wilkins M.J."/>
            <person name="Karaoz U."/>
            <person name="Brodie E.L."/>
            <person name="Williams K.H."/>
            <person name="Hubbard S.S."/>
            <person name="Banfield J.F."/>
        </authorList>
    </citation>
    <scope>NUCLEOTIDE SEQUENCE [LARGE SCALE GENOMIC DNA]</scope>
</reference>
<dbReference type="Pfam" id="PF13727">
    <property type="entry name" value="CoA_binding_3"/>
    <property type="match status" value="1"/>
</dbReference>
<feature type="domain" description="Polysaccharide biosynthesis protein CapD-like" evidence="3">
    <location>
        <begin position="296"/>
        <end position="580"/>
    </location>
</feature>
<protein>
    <submittedName>
        <fullName evidence="4">UDP-N-acetylglucosamine 4,6-dehydratase</fullName>
    </submittedName>
</protein>
<keyword evidence="2" id="KW-0812">Transmembrane</keyword>
<dbReference type="STRING" id="1802389.A3C17_02155"/>
<accession>A0A1F7TXP1</accession>
<dbReference type="Proteomes" id="UP000177097">
    <property type="component" value="Unassembled WGS sequence"/>
</dbReference>
<dbReference type="SUPFAM" id="SSF51735">
    <property type="entry name" value="NAD(P)-binding Rossmann-fold domains"/>
    <property type="match status" value="2"/>
</dbReference>
<evidence type="ECO:0000313" key="5">
    <source>
        <dbReference type="Proteomes" id="UP000177097"/>
    </source>
</evidence>
<feature type="transmembrane region" description="Helical" evidence="2">
    <location>
        <begin position="16"/>
        <end position="37"/>
    </location>
</feature>